<dbReference type="InterPro" id="IPR029063">
    <property type="entry name" value="SAM-dependent_MTases_sf"/>
</dbReference>
<dbReference type="Gene3D" id="3.40.50.150">
    <property type="entry name" value="Vaccinia Virus protein VP39"/>
    <property type="match status" value="1"/>
</dbReference>
<dbReference type="PANTHER" id="PTHR43861">
    <property type="entry name" value="TRANS-ACONITATE 2-METHYLTRANSFERASE-RELATED"/>
    <property type="match status" value="1"/>
</dbReference>
<evidence type="ECO:0000256" key="1">
    <source>
        <dbReference type="ARBA" id="ARBA00022679"/>
    </source>
</evidence>
<reference evidence="3 4" key="1">
    <citation type="submission" date="2023-07" db="EMBL/GenBank/DDBJ databases">
        <title>Genomic Encyclopedia of Type Strains, Phase IV (KMG-IV): sequencing the most valuable type-strain genomes for metagenomic binning, comparative biology and taxonomic classification.</title>
        <authorList>
            <person name="Goeker M."/>
        </authorList>
    </citation>
    <scope>NUCLEOTIDE SEQUENCE [LARGE SCALE GENOMIC DNA]</scope>
    <source>
        <strain evidence="3 4">DSM 29005</strain>
    </source>
</reference>
<dbReference type="RefSeq" id="WP_307342744.1">
    <property type="nucleotide sequence ID" value="NZ_JAUSUD010000013.1"/>
</dbReference>
<protein>
    <submittedName>
        <fullName evidence="3">Ubiquinone/menaquinone biosynthesis C-methylase UbiE</fullName>
    </submittedName>
</protein>
<name>A0ABT9ZGZ7_9BACI</name>
<dbReference type="Proteomes" id="UP001234495">
    <property type="component" value="Unassembled WGS sequence"/>
</dbReference>
<evidence type="ECO:0000259" key="2">
    <source>
        <dbReference type="Pfam" id="PF13649"/>
    </source>
</evidence>
<comment type="caution">
    <text evidence="3">The sequence shown here is derived from an EMBL/GenBank/DDBJ whole genome shotgun (WGS) entry which is preliminary data.</text>
</comment>
<feature type="domain" description="Methyltransferase" evidence="2">
    <location>
        <begin position="40"/>
        <end position="136"/>
    </location>
</feature>
<organism evidence="3 4">
    <name type="scientific">Metabacillus malikii</name>
    <dbReference type="NCBI Taxonomy" id="1504265"/>
    <lineage>
        <taxon>Bacteria</taxon>
        <taxon>Bacillati</taxon>
        <taxon>Bacillota</taxon>
        <taxon>Bacilli</taxon>
        <taxon>Bacillales</taxon>
        <taxon>Bacillaceae</taxon>
        <taxon>Metabacillus</taxon>
    </lineage>
</organism>
<keyword evidence="3" id="KW-0830">Ubiquinone</keyword>
<dbReference type="Pfam" id="PF13649">
    <property type="entry name" value="Methyltransf_25"/>
    <property type="match status" value="1"/>
</dbReference>
<dbReference type="EMBL" id="JAUSUD010000013">
    <property type="protein sequence ID" value="MDQ0231568.1"/>
    <property type="molecule type" value="Genomic_DNA"/>
</dbReference>
<keyword evidence="1" id="KW-0808">Transferase</keyword>
<dbReference type="CDD" id="cd02440">
    <property type="entry name" value="AdoMet_MTases"/>
    <property type="match status" value="1"/>
</dbReference>
<proteinExistence type="predicted"/>
<gene>
    <name evidence="3" type="ORF">J2S19_002851</name>
</gene>
<evidence type="ECO:0000313" key="4">
    <source>
        <dbReference type="Proteomes" id="UP001234495"/>
    </source>
</evidence>
<dbReference type="Gene3D" id="2.20.25.110">
    <property type="entry name" value="S-adenosyl-L-methionine-dependent methyltransferases"/>
    <property type="match status" value="1"/>
</dbReference>
<accession>A0ABT9ZGZ7</accession>
<dbReference type="InterPro" id="IPR041698">
    <property type="entry name" value="Methyltransf_25"/>
</dbReference>
<evidence type="ECO:0000313" key="3">
    <source>
        <dbReference type="EMBL" id="MDQ0231568.1"/>
    </source>
</evidence>
<sequence length="248" mass="28829">MIYQGFAYIYDHLMEDAPYDDWITLIEKAIIAYHPDVRKILDVGCGTGAITLRLAEKQFDVTGVDISEDMLTVAQSKLADNHVQSTFLLQDMRELTGFDNAFDLVTICCDSLNYLENEADIQSTFSRVYTQLAAGGLFIFDVHSVYKITDIFPNEFFAEQDEDISYIWKSYCGEHQNSIEHDMTFFVNQDDYYVRYDELHYQRTYSVEQYSAWLEAASFEILRICGDFDFNQTPTSTTERVFFVARKK</sequence>
<keyword evidence="4" id="KW-1185">Reference proteome</keyword>
<dbReference type="SUPFAM" id="SSF53335">
    <property type="entry name" value="S-adenosyl-L-methionine-dependent methyltransferases"/>
    <property type="match status" value="1"/>
</dbReference>